<gene>
    <name evidence="1" type="ORF">FE247_05065</name>
</gene>
<comment type="caution">
    <text evidence="1">The sequence shown here is derived from an EMBL/GenBank/DDBJ whole genome shotgun (WGS) entry which is preliminary data.</text>
</comment>
<organism evidence="1 2">
    <name type="scientific">Aliarcobacter cibarius</name>
    <dbReference type="NCBI Taxonomy" id="255507"/>
    <lineage>
        <taxon>Bacteria</taxon>
        <taxon>Pseudomonadati</taxon>
        <taxon>Campylobacterota</taxon>
        <taxon>Epsilonproteobacteria</taxon>
        <taxon>Campylobacterales</taxon>
        <taxon>Arcobacteraceae</taxon>
        <taxon>Aliarcobacter</taxon>
    </lineage>
</organism>
<dbReference type="Gene3D" id="2.80.20.10">
    <property type="entry name" value="Tail fiber receptor-binding protein"/>
    <property type="match status" value="1"/>
</dbReference>
<evidence type="ECO:0000313" key="2">
    <source>
        <dbReference type="Proteomes" id="UP000305417"/>
    </source>
</evidence>
<dbReference type="InterPro" id="IPR042095">
    <property type="entry name" value="SUMF_sf"/>
</dbReference>
<reference evidence="1 2" key="1">
    <citation type="submission" date="2019-05" db="EMBL/GenBank/DDBJ databases">
        <title>Arcobacter cibarius and Arcobacter thereius providing challenges in identification an antibiotic susceptibility and Quinolone resistance.</title>
        <authorList>
            <person name="Busch A."/>
            <person name="Hanel I."/>
            <person name="Hotzel H."/>
            <person name="Tomaso H."/>
        </authorList>
    </citation>
    <scope>NUCLEOTIDE SEQUENCE [LARGE SCALE GENOMIC DNA]</scope>
    <source>
        <strain evidence="1 2">16CS0831-2</strain>
    </source>
</reference>
<sequence length="281" mass="31369">MQTLIKKVGPTKVEIDSTVLDVKDYKGIKPGSDVVVFKAKSGGYKLALNMGVENRETDYEIVGGFHYSLVPKDFVARNNISDKRAKKLRGINEFSIWTQEHRPTCSPKGMSYIKKYDVWIDIYMCNNEHEKYGTSAAGLHFLAGGNSYGRINPNGNEDLLYKDFEAIAKQHGKRLITWDEFITAARGVKEFSSAGNDDNGVTKHHPDFISKYGIEQATGHNWIWSEKIDDELAVRLGGSRGYGVSAGSRASHWGYSVWSSGWGVGCRFACDSLNPVKKSRK</sequence>
<evidence type="ECO:0000313" key="1">
    <source>
        <dbReference type="EMBL" id="TLS99902.1"/>
    </source>
</evidence>
<keyword evidence="2" id="KW-1185">Reference proteome</keyword>
<dbReference type="Proteomes" id="UP000305417">
    <property type="component" value="Unassembled WGS sequence"/>
</dbReference>
<accession>A0ABY2V4M2</accession>
<dbReference type="SUPFAM" id="SSF56436">
    <property type="entry name" value="C-type lectin-like"/>
    <property type="match status" value="1"/>
</dbReference>
<proteinExistence type="predicted"/>
<dbReference type="EMBL" id="VBUC01000009">
    <property type="protein sequence ID" value="TLS99902.1"/>
    <property type="molecule type" value="Genomic_DNA"/>
</dbReference>
<dbReference type="Gene3D" id="3.90.1580.10">
    <property type="entry name" value="paralog of FGE (formylglycine-generating enzyme)"/>
    <property type="match status" value="1"/>
</dbReference>
<dbReference type="InterPro" id="IPR016187">
    <property type="entry name" value="CTDL_fold"/>
</dbReference>
<name>A0ABY2V4M2_9BACT</name>
<protein>
    <submittedName>
        <fullName evidence="1">Uncharacterized protein</fullName>
    </submittedName>
</protein>
<dbReference type="RefSeq" id="WP_138108656.1">
    <property type="nucleotide sequence ID" value="NZ_VBUC01000009.1"/>
</dbReference>